<keyword evidence="3" id="KW-1185">Reference proteome</keyword>
<organism evidence="2 3">
    <name type="scientific">Neoarthrinium moseri</name>
    <dbReference type="NCBI Taxonomy" id="1658444"/>
    <lineage>
        <taxon>Eukaryota</taxon>
        <taxon>Fungi</taxon>
        <taxon>Dikarya</taxon>
        <taxon>Ascomycota</taxon>
        <taxon>Pezizomycotina</taxon>
        <taxon>Sordariomycetes</taxon>
        <taxon>Xylariomycetidae</taxon>
        <taxon>Amphisphaeriales</taxon>
        <taxon>Apiosporaceae</taxon>
        <taxon>Neoarthrinium</taxon>
    </lineage>
</organism>
<evidence type="ECO:0000313" key="2">
    <source>
        <dbReference type="EMBL" id="KAI1865583.1"/>
    </source>
</evidence>
<evidence type="ECO:0000313" key="3">
    <source>
        <dbReference type="Proteomes" id="UP000829685"/>
    </source>
</evidence>
<dbReference type="Pfam" id="PF00646">
    <property type="entry name" value="F-box"/>
    <property type="match status" value="1"/>
</dbReference>
<gene>
    <name evidence="2" type="ORF">JX265_007906</name>
</gene>
<dbReference type="AlphaFoldDB" id="A0A9Q0AKF1"/>
<evidence type="ECO:0000259" key="1">
    <source>
        <dbReference type="PROSITE" id="PS50181"/>
    </source>
</evidence>
<dbReference type="Proteomes" id="UP000829685">
    <property type="component" value="Unassembled WGS sequence"/>
</dbReference>
<reference evidence="2" key="1">
    <citation type="submission" date="2021-03" db="EMBL/GenBank/DDBJ databases">
        <title>Revisited historic fungal species revealed as producer of novel bioactive compounds through whole genome sequencing and comparative genomics.</title>
        <authorList>
            <person name="Vignolle G.A."/>
            <person name="Hochenegger N."/>
            <person name="Mach R.L."/>
            <person name="Mach-Aigner A.R."/>
            <person name="Javad Rahimi M."/>
            <person name="Salim K.A."/>
            <person name="Chan C.M."/>
            <person name="Lim L.B.L."/>
            <person name="Cai F."/>
            <person name="Druzhinina I.S."/>
            <person name="U'Ren J.M."/>
            <person name="Derntl C."/>
        </authorList>
    </citation>
    <scope>NUCLEOTIDE SEQUENCE</scope>
    <source>
        <strain evidence="2">TUCIM 5799</strain>
    </source>
</reference>
<comment type="caution">
    <text evidence="2">The sequence shown here is derived from an EMBL/GenBank/DDBJ whole genome shotgun (WGS) entry which is preliminary data.</text>
</comment>
<dbReference type="InterPro" id="IPR036047">
    <property type="entry name" value="F-box-like_dom_sf"/>
</dbReference>
<proteinExistence type="predicted"/>
<dbReference type="InterPro" id="IPR001810">
    <property type="entry name" value="F-box_dom"/>
</dbReference>
<dbReference type="Gene3D" id="1.20.1280.50">
    <property type="match status" value="1"/>
</dbReference>
<feature type="domain" description="F-box" evidence="1">
    <location>
        <begin position="10"/>
        <end position="59"/>
    </location>
</feature>
<name>A0A9Q0AKF1_9PEZI</name>
<dbReference type="PROSITE" id="PS50181">
    <property type="entry name" value="FBOX"/>
    <property type="match status" value="1"/>
</dbReference>
<protein>
    <recommendedName>
        <fullName evidence="1">F-box domain-containing protein</fullName>
    </recommendedName>
</protein>
<accession>A0A9Q0AKF1</accession>
<sequence length="442" mass="50391">MCRGRSEARENHLCRLPDEILLRIMQSLGVVDVEVLKRTCQQFMRLSLDSTLDEKYEEHEEYGGAWDPYRLDLYAAKQLRKALRRDMRCNGCRSLQEDQTRYESALRNAYRMLWCGGCRCWHPAFLYSLVEREKAPKMRACIGLQGHVRLCQHHEVFWDDLGLYASSIPRKISCEYEDHKSDQTAIRTNRSYSQLMPPNVLVKRGYRDIHIRFDVHVGSASFGSADGKDVSSQRDAIASAVASQVRRNAIFVCPHMADRESYFTKLLPDRLQPQSGPGQSLQRKSQDFIHISQGVERRDLSVAAACNVPGCCTAHFSVLTLDAANQSVQEISLISTTIIGGHSPCSPGWLDALDPKSYISKKDKLTRGIMWCPDPACATNFRGMSRHDLFYNGDVPLESNHRYPESVIQRIGSREMLAPGARKGKNNWAVAEQYLWTYDEFE</sequence>
<dbReference type="SUPFAM" id="SSF81383">
    <property type="entry name" value="F-box domain"/>
    <property type="match status" value="1"/>
</dbReference>
<dbReference type="EMBL" id="JAFIMR010000021">
    <property type="protein sequence ID" value="KAI1865583.1"/>
    <property type="molecule type" value="Genomic_DNA"/>
</dbReference>